<comment type="subcellular location">
    <subcellularLocation>
        <location evidence="3">Cytoplasm</location>
    </subcellularLocation>
</comment>
<dbReference type="EC" id="2.7.1.24" evidence="3 4"/>
<dbReference type="PROSITE" id="PS51219">
    <property type="entry name" value="DPCK"/>
    <property type="match status" value="1"/>
</dbReference>
<dbReference type="Pfam" id="PF01121">
    <property type="entry name" value="CoaE"/>
    <property type="match status" value="1"/>
</dbReference>
<dbReference type="GO" id="GO:0005524">
    <property type="term" value="F:ATP binding"/>
    <property type="evidence" value="ECO:0007669"/>
    <property type="project" value="UniProtKB-UniRule"/>
</dbReference>
<keyword evidence="3 5" id="KW-0418">Kinase</keyword>
<comment type="catalytic activity">
    <reaction evidence="3">
        <text>3'-dephospho-CoA + ATP = ADP + CoA + H(+)</text>
        <dbReference type="Rhea" id="RHEA:18245"/>
        <dbReference type="ChEBI" id="CHEBI:15378"/>
        <dbReference type="ChEBI" id="CHEBI:30616"/>
        <dbReference type="ChEBI" id="CHEBI:57287"/>
        <dbReference type="ChEBI" id="CHEBI:57328"/>
        <dbReference type="ChEBI" id="CHEBI:456216"/>
        <dbReference type="EC" id="2.7.1.24"/>
    </reaction>
</comment>
<dbReference type="AlphaFoldDB" id="A0A6N2T423"/>
<gene>
    <name evidence="3 5" type="primary">coaE</name>
    <name evidence="5" type="ORF">AULFYP135_01250</name>
</gene>
<keyword evidence="2 3" id="KW-0067">ATP-binding</keyword>
<comment type="similarity">
    <text evidence="3">Belongs to the CoaE family.</text>
</comment>
<name>A0A6N2T423_9FIRM</name>
<feature type="binding site" evidence="3">
    <location>
        <begin position="14"/>
        <end position="19"/>
    </location>
    <ligand>
        <name>ATP</name>
        <dbReference type="ChEBI" id="CHEBI:30616"/>
    </ligand>
</feature>
<dbReference type="UniPathway" id="UPA00241">
    <property type="reaction ID" value="UER00356"/>
</dbReference>
<dbReference type="Gene3D" id="3.40.50.300">
    <property type="entry name" value="P-loop containing nucleotide triphosphate hydrolases"/>
    <property type="match status" value="1"/>
</dbReference>
<comment type="pathway">
    <text evidence="3">Cofactor biosynthesis; coenzyme A biosynthesis; CoA from (R)-pantothenate: step 5/5.</text>
</comment>
<evidence type="ECO:0000256" key="4">
    <source>
        <dbReference type="NCBIfam" id="TIGR00152"/>
    </source>
</evidence>
<organism evidence="5">
    <name type="scientific">uncultured Anaerotruncus sp</name>
    <dbReference type="NCBI Taxonomy" id="905011"/>
    <lineage>
        <taxon>Bacteria</taxon>
        <taxon>Bacillati</taxon>
        <taxon>Bacillota</taxon>
        <taxon>Clostridia</taxon>
        <taxon>Eubacteriales</taxon>
        <taxon>Oscillospiraceae</taxon>
        <taxon>Anaerotruncus</taxon>
        <taxon>environmental samples</taxon>
    </lineage>
</organism>
<evidence type="ECO:0000256" key="2">
    <source>
        <dbReference type="ARBA" id="ARBA00022840"/>
    </source>
</evidence>
<sequence length="210" mass="23266">MSKTTVLGLTGQTGAGKSTVSAIFSERKIPVVDADQVARDVVDNGKQCLADLCLAFTIDILNGDGTLNRQKFADLVFGDKAKLKKLNSIIFPYIIEEIGDTIKQYREAGEPLVVLDAPTLFESGADRFCDLVVSVIAPENERLNRIIVRDRISDTQARTRMKAQHNDAFYTSRSKYVIVNDGDLDTLREKTLDVLDHVRVDGIDLHPAEE</sequence>
<keyword evidence="3" id="KW-0173">Coenzyme A biosynthesis</keyword>
<dbReference type="GO" id="GO:0005737">
    <property type="term" value="C:cytoplasm"/>
    <property type="evidence" value="ECO:0007669"/>
    <property type="project" value="UniProtKB-SubCell"/>
</dbReference>
<dbReference type="CDD" id="cd02022">
    <property type="entry name" value="DPCK"/>
    <property type="match status" value="1"/>
</dbReference>
<evidence type="ECO:0000256" key="1">
    <source>
        <dbReference type="ARBA" id="ARBA00022741"/>
    </source>
</evidence>
<evidence type="ECO:0000256" key="3">
    <source>
        <dbReference type="HAMAP-Rule" id="MF_00376"/>
    </source>
</evidence>
<keyword evidence="1 3" id="KW-0547">Nucleotide-binding</keyword>
<dbReference type="GO" id="GO:0004140">
    <property type="term" value="F:dephospho-CoA kinase activity"/>
    <property type="evidence" value="ECO:0007669"/>
    <property type="project" value="UniProtKB-UniRule"/>
</dbReference>
<dbReference type="EMBL" id="CACRSL010000003">
    <property type="protein sequence ID" value="VYT00355.1"/>
    <property type="molecule type" value="Genomic_DNA"/>
</dbReference>
<dbReference type="GO" id="GO:0015937">
    <property type="term" value="P:coenzyme A biosynthetic process"/>
    <property type="evidence" value="ECO:0007669"/>
    <property type="project" value="UniProtKB-UniRule"/>
</dbReference>
<comment type="function">
    <text evidence="3">Catalyzes the phosphorylation of the 3'-hydroxyl group of dephosphocoenzyme A to form coenzyme A.</text>
</comment>
<dbReference type="NCBIfam" id="TIGR00152">
    <property type="entry name" value="dephospho-CoA kinase"/>
    <property type="match status" value="1"/>
</dbReference>
<reference evidence="5" key="1">
    <citation type="submission" date="2019-11" db="EMBL/GenBank/DDBJ databases">
        <authorList>
            <person name="Feng L."/>
        </authorList>
    </citation>
    <scope>NUCLEOTIDE SEQUENCE</scope>
    <source>
        <strain evidence="5">AundefinedLFYP135</strain>
    </source>
</reference>
<dbReference type="InterPro" id="IPR001977">
    <property type="entry name" value="Depp_CoAkinase"/>
</dbReference>
<dbReference type="HAMAP" id="MF_00376">
    <property type="entry name" value="Dephospho_CoA_kinase"/>
    <property type="match status" value="1"/>
</dbReference>
<proteinExistence type="inferred from homology"/>
<evidence type="ECO:0000313" key="5">
    <source>
        <dbReference type="EMBL" id="VYT00355.1"/>
    </source>
</evidence>
<dbReference type="SUPFAM" id="SSF52540">
    <property type="entry name" value="P-loop containing nucleoside triphosphate hydrolases"/>
    <property type="match status" value="1"/>
</dbReference>
<dbReference type="PANTHER" id="PTHR10695:SF46">
    <property type="entry name" value="BIFUNCTIONAL COENZYME A SYNTHASE-RELATED"/>
    <property type="match status" value="1"/>
</dbReference>
<keyword evidence="3" id="KW-0963">Cytoplasm</keyword>
<dbReference type="InterPro" id="IPR027417">
    <property type="entry name" value="P-loop_NTPase"/>
</dbReference>
<protein>
    <recommendedName>
        <fullName evidence="3 4">Dephospho-CoA kinase</fullName>
        <ecNumber evidence="3 4">2.7.1.24</ecNumber>
    </recommendedName>
    <alternativeName>
        <fullName evidence="3">Dephosphocoenzyme A kinase</fullName>
    </alternativeName>
</protein>
<dbReference type="PANTHER" id="PTHR10695">
    <property type="entry name" value="DEPHOSPHO-COA KINASE-RELATED"/>
    <property type="match status" value="1"/>
</dbReference>
<accession>A0A6N2T423</accession>
<keyword evidence="3 5" id="KW-0808">Transferase</keyword>